<evidence type="ECO:0000259" key="8">
    <source>
        <dbReference type="Pfam" id="PF20684"/>
    </source>
</evidence>
<sequence length="330" mass="36123">MTNAEEVHKQHLTVGIMTTCLALATASFALRIYARLSTAAKIWYDDWWMSVVMVISIAMSTSIFLGLAYGSGIHQQYLAEETVQSFKMNLYVYMILWSFGVFAVKVGILLFYWRVFTIQYFRRSVLAVGVLSTAILLVNFFTFTFQCWPIARFWDESIAEGGCIAQTEFYLASAIINVVGDVVVLVLPLPVVWSLHVAEQEVVAELPVPTRVCVASIFRILAVQEINPKDFTFTNVGGGLWSTVEVEVGFICANLPSIRPLVFRCLGYRTGATSSGENDYSTPAAGRYYAKSGLGASRSGGGGGAFKTIGSKSFTTTTGGSISKPFRDSG</sequence>
<comment type="caution">
    <text evidence="9">The sequence shown here is derived from an EMBL/GenBank/DDBJ whole genome shotgun (WGS) entry which is preliminary data.</text>
</comment>
<keyword evidence="4 7" id="KW-0472">Membrane</keyword>
<feature type="domain" description="Rhodopsin" evidence="8">
    <location>
        <begin position="30"/>
        <end position="262"/>
    </location>
</feature>
<dbReference type="EMBL" id="JAQQWN010000009">
    <property type="protein sequence ID" value="KAK8066913.1"/>
    <property type="molecule type" value="Genomic_DNA"/>
</dbReference>
<proteinExistence type="inferred from homology"/>
<evidence type="ECO:0000313" key="9">
    <source>
        <dbReference type="EMBL" id="KAK8066913.1"/>
    </source>
</evidence>
<feature type="compositionally biased region" description="Low complexity" evidence="6">
    <location>
        <begin position="308"/>
        <end position="324"/>
    </location>
</feature>
<dbReference type="PANTHER" id="PTHR33048:SF47">
    <property type="entry name" value="INTEGRAL MEMBRANE PROTEIN-RELATED"/>
    <property type="match status" value="1"/>
</dbReference>
<evidence type="ECO:0000256" key="4">
    <source>
        <dbReference type="ARBA" id="ARBA00023136"/>
    </source>
</evidence>
<dbReference type="PANTHER" id="PTHR33048">
    <property type="entry name" value="PTH11-LIKE INTEGRAL MEMBRANE PROTEIN (AFU_ORTHOLOGUE AFUA_5G11245)"/>
    <property type="match status" value="1"/>
</dbReference>
<dbReference type="InterPro" id="IPR052337">
    <property type="entry name" value="SAT4-like"/>
</dbReference>
<evidence type="ECO:0000256" key="1">
    <source>
        <dbReference type="ARBA" id="ARBA00004141"/>
    </source>
</evidence>
<dbReference type="Proteomes" id="UP001433268">
    <property type="component" value="Unassembled WGS sequence"/>
</dbReference>
<feature type="transmembrane region" description="Helical" evidence="7">
    <location>
        <begin position="90"/>
        <end position="113"/>
    </location>
</feature>
<accession>A0ABR1V6T9</accession>
<feature type="transmembrane region" description="Helical" evidence="7">
    <location>
        <begin position="12"/>
        <end position="34"/>
    </location>
</feature>
<dbReference type="Pfam" id="PF20684">
    <property type="entry name" value="Fung_rhodopsin"/>
    <property type="match status" value="1"/>
</dbReference>
<feature type="transmembrane region" description="Helical" evidence="7">
    <location>
        <begin position="125"/>
        <end position="151"/>
    </location>
</feature>
<reference evidence="9 10" key="1">
    <citation type="submission" date="2023-01" db="EMBL/GenBank/DDBJ databases">
        <title>Analysis of 21 Apiospora genomes using comparative genomics revels a genus with tremendous synthesis potential of carbohydrate active enzymes and secondary metabolites.</title>
        <authorList>
            <person name="Sorensen T."/>
        </authorList>
    </citation>
    <scope>NUCLEOTIDE SEQUENCE [LARGE SCALE GENOMIC DNA]</scope>
    <source>
        <strain evidence="9 10">CBS 114990</strain>
    </source>
</reference>
<keyword evidence="3 7" id="KW-1133">Transmembrane helix</keyword>
<evidence type="ECO:0000256" key="3">
    <source>
        <dbReference type="ARBA" id="ARBA00022989"/>
    </source>
</evidence>
<feature type="region of interest" description="Disordered" evidence="6">
    <location>
        <begin position="308"/>
        <end position="330"/>
    </location>
</feature>
<dbReference type="InterPro" id="IPR049326">
    <property type="entry name" value="Rhodopsin_dom_fungi"/>
</dbReference>
<feature type="transmembrane region" description="Helical" evidence="7">
    <location>
        <begin position="46"/>
        <end position="70"/>
    </location>
</feature>
<comment type="similarity">
    <text evidence="5">Belongs to the SAT4 family.</text>
</comment>
<keyword evidence="2 7" id="KW-0812">Transmembrane</keyword>
<evidence type="ECO:0000256" key="6">
    <source>
        <dbReference type="SAM" id="MobiDB-lite"/>
    </source>
</evidence>
<evidence type="ECO:0000256" key="2">
    <source>
        <dbReference type="ARBA" id="ARBA00022692"/>
    </source>
</evidence>
<evidence type="ECO:0000256" key="5">
    <source>
        <dbReference type="ARBA" id="ARBA00038359"/>
    </source>
</evidence>
<dbReference type="GeneID" id="92051034"/>
<evidence type="ECO:0000313" key="10">
    <source>
        <dbReference type="Proteomes" id="UP001433268"/>
    </source>
</evidence>
<gene>
    <name evidence="9" type="ORF">PG997_013660</name>
</gene>
<keyword evidence="10" id="KW-1185">Reference proteome</keyword>
<protein>
    <recommendedName>
        <fullName evidence="8">Rhodopsin domain-containing protein</fullName>
    </recommendedName>
</protein>
<dbReference type="RefSeq" id="XP_066663666.1">
    <property type="nucleotide sequence ID" value="XM_066817974.1"/>
</dbReference>
<organism evidence="9 10">
    <name type="scientific">Apiospora hydei</name>
    <dbReference type="NCBI Taxonomy" id="1337664"/>
    <lineage>
        <taxon>Eukaryota</taxon>
        <taxon>Fungi</taxon>
        <taxon>Dikarya</taxon>
        <taxon>Ascomycota</taxon>
        <taxon>Pezizomycotina</taxon>
        <taxon>Sordariomycetes</taxon>
        <taxon>Xylariomycetidae</taxon>
        <taxon>Amphisphaeriales</taxon>
        <taxon>Apiosporaceae</taxon>
        <taxon>Apiospora</taxon>
    </lineage>
</organism>
<name>A0ABR1V6T9_9PEZI</name>
<comment type="subcellular location">
    <subcellularLocation>
        <location evidence="1">Membrane</location>
        <topology evidence="1">Multi-pass membrane protein</topology>
    </subcellularLocation>
</comment>
<evidence type="ECO:0000256" key="7">
    <source>
        <dbReference type="SAM" id="Phobius"/>
    </source>
</evidence>